<comment type="caution">
    <text evidence="2">The sequence shown here is derived from an EMBL/GenBank/DDBJ whole genome shotgun (WGS) entry which is preliminary data.</text>
</comment>
<protein>
    <submittedName>
        <fullName evidence="2">Serine/threonine protein phosphatase</fullName>
    </submittedName>
</protein>
<evidence type="ECO:0000313" key="3">
    <source>
        <dbReference type="Proteomes" id="UP000249915"/>
    </source>
</evidence>
<dbReference type="RefSeq" id="WP_112284474.1">
    <property type="nucleotide sequence ID" value="NZ_MASW01000006.1"/>
</dbReference>
<organism evidence="2 3">
    <name type="scientific">Prauserella muralis</name>
    <dbReference type="NCBI Taxonomy" id="588067"/>
    <lineage>
        <taxon>Bacteria</taxon>
        <taxon>Bacillati</taxon>
        <taxon>Actinomycetota</taxon>
        <taxon>Actinomycetes</taxon>
        <taxon>Pseudonocardiales</taxon>
        <taxon>Pseudonocardiaceae</taxon>
        <taxon>Prauserella</taxon>
    </lineage>
</organism>
<dbReference type="SUPFAM" id="SSF55781">
    <property type="entry name" value="GAF domain-like"/>
    <property type="match status" value="1"/>
</dbReference>
<dbReference type="SMART" id="SM00331">
    <property type="entry name" value="PP2C_SIG"/>
    <property type="match status" value="1"/>
</dbReference>
<dbReference type="InterPro" id="IPR052016">
    <property type="entry name" value="Bact_Sigma-Reg"/>
</dbReference>
<dbReference type="GO" id="GO:0016791">
    <property type="term" value="F:phosphatase activity"/>
    <property type="evidence" value="ECO:0007669"/>
    <property type="project" value="TreeGrafter"/>
</dbReference>
<dbReference type="Pfam" id="PF13492">
    <property type="entry name" value="GAF_3"/>
    <property type="match status" value="1"/>
</dbReference>
<evidence type="ECO:0000313" key="2">
    <source>
        <dbReference type="EMBL" id="PXY21234.1"/>
    </source>
</evidence>
<dbReference type="Gene3D" id="3.30.450.40">
    <property type="match status" value="1"/>
</dbReference>
<keyword evidence="1" id="KW-0378">Hydrolase</keyword>
<dbReference type="AlphaFoldDB" id="A0A2V4AMM5"/>
<dbReference type="EMBL" id="MASW01000006">
    <property type="protein sequence ID" value="PXY21234.1"/>
    <property type="molecule type" value="Genomic_DNA"/>
</dbReference>
<dbReference type="Pfam" id="PF07228">
    <property type="entry name" value="SpoIIE"/>
    <property type="match status" value="1"/>
</dbReference>
<keyword evidence="3" id="KW-1185">Reference proteome</keyword>
<dbReference type="InterPro" id="IPR001932">
    <property type="entry name" value="PPM-type_phosphatase-like_dom"/>
</dbReference>
<proteinExistence type="predicted"/>
<reference evidence="2 3" key="1">
    <citation type="submission" date="2016-07" db="EMBL/GenBank/DDBJ databases">
        <title>Draft genome sequence of Prauserella muralis DSM 45305, isolated from a mould-covered wall in an indoor environment.</title>
        <authorList>
            <person name="Ruckert C."/>
            <person name="Albersmeier A."/>
            <person name="Jiang C.-L."/>
            <person name="Jiang Y."/>
            <person name="Kalinowski J."/>
            <person name="Schneider O."/>
            <person name="Winkler A."/>
            <person name="Zotchev S.B."/>
        </authorList>
    </citation>
    <scope>NUCLEOTIDE SEQUENCE [LARGE SCALE GENOMIC DNA]</scope>
    <source>
        <strain evidence="2 3">DSM 45305</strain>
    </source>
</reference>
<dbReference type="Proteomes" id="UP000249915">
    <property type="component" value="Unassembled WGS sequence"/>
</dbReference>
<dbReference type="PANTHER" id="PTHR43156">
    <property type="entry name" value="STAGE II SPORULATION PROTEIN E-RELATED"/>
    <property type="match status" value="1"/>
</dbReference>
<dbReference type="Gene3D" id="3.60.40.10">
    <property type="entry name" value="PPM-type phosphatase domain"/>
    <property type="match status" value="1"/>
</dbReference>
<evidence type="ECO:0000256" key="1">
    <source>
        <dbReference type="ARBA" id="ARBA00022801"/>
    </source>
</evidence>
<dbReference type="InterPro" id="IPR036457">
    <property type="entry name" value="PPM-type-like_dom_sf"/>
</dbReference>
<sequence>MNRDPKPKDDLTTEVRRILHGRDLPPEAWPEVAASLDSEGERRPLARVLRALTDVVLEHERELRWHQSELEQTNAGLLALHAEIDRQRRRTAFLDDVSRAAATSLDGAELLDEVAALLRDNEFADRILGWLAAGDDLACPAEPRLRPDATTRAARDTRQAVTDGAHRVSLPLVTGPHVLGVLDLHRDTAEFTEDDVNLAKGVANRAAIGVRNAKEYEREHELAQRLQLAMLPTLTPYEGLEVVARYRSATRGVHVGGDWYDAVARPDGTVVLTVGDVTGHGLDAALVMGKLQNALRAYALEGHGPASALRLVHQVLRGWQTDLFATAIVAEVETATGVLRWASAGHPPPLLQESSGAVSFLEAAHAPMLGVGVDPHIPEHERKLEAGSSIAFYTDGLIERRSSDLDAGMERLATACRTCGLPELDARAEHVLHELLGNTDHDDDVCLLLCRWAGEAGR</sequence>
<gene>
    <name evidence="2" type="ORF">BAY60_27660</name>
</gene>
<dbReference type="InterPro" id="IPR003018">
    <property type="entry name" value="GAF"/>
</dbReference>
<dbReference type="PANTHER" id="PTHR43156:SF2">
    <property type="entry name" value="STAGE II SPORULATION PROTEIN E"/>
    <property type="match status" value="1"/>
</dbReference>
<dbReference type="SUPFAM" id="SSF81606">
    <property type="entry name" value="PP2C-like"/>
    <property type="match status" value="1"/>
</dbReference>
<dbReference type="InterPro" id="IPR029016">
    <property type="entry name" value="GAF-like_dom_sf"/>
</dbReference>
<accession>A0A2V4AMM5</accession>
<dbReference type="OrthoDB" id="7943561at2"/>
<name>A0A2V4AMM5_9PSEU</name>